<dbReference type="EMBL" id="MUAJ01000013">
    <property type="protein sequence ID" value="OOR11744.1"/>
    <property type="molecule type" value="Genomic_DNA"/>
</dbReference>
<dbReference type="Proteomes" id="UP000190906">
    <property type="component" value="Unassembled WGS sequence"/>
</dbReference>
<accession>A0A1S9TNY4</accession>
<proteinExistence type="predicted"/>
<gene>
    <name evidence="1" type="ORF">BW897_16525</name>
</gene>
<evidence type="ECO:0000313" key="1">
    <source>
        <dbReference type="EMBL" id="OOR11744.1"/>
    </source>
</evidence>
<organism evidence="1 2">
    <name type="scientific">Bacillus cereus</name>
    <dbReference type="NCBI Taxonomy" id="1396"/>
    <lineage>
        <taxon>Bacteria</taxon>
        <taxon>Bacillati</taxon>
        <taxon>Bacillota</taxon>
        <taxon>Bacilli</taxon>
        <taxon>Bacillales</taxon>
        <taxon>Bacillaceae</taxon>
        <taxon>Bacillus</taxon>
        <taxon>Bacillus cereus group</taxon>
    </lineage>
</organism>
<evidence type="ECO:0000313" key="2">
    <source>
        <dbReference type="Proteomes" id="UP000190906"/>
    </source>
</evidence>
<name>A0A1S9TNY4_BACCE</name>
<comment type="caution">
    <text evidence="1">The sequence shown here is derived from an EMBL/GenBank/DDBJ whole genome shotgun (WGS) entry which is preliminary data.</text>
</comment>
<sequence length="62" mass="7619">MERGLYTLYRYWVYESRGIFSLFKKHSINPVFKGFMECFDWCFRPGNNYKNIGVYFKKGEKQ</sequence>
<reference evidence="1 2" key="1">
    <citation type="submission" date="2017-01" db="EMBL/GenBank/DDBJ databases">
        <title>Bacillus cereus isolates.</title>
        <authorList>
            <person name="Beno S.M."/>
        </authorList>
    </citation>
    <scope>NUCLEOTIDE SEQUENCE [LARGE SCALE GENOMIC DNA]</scope>
    <source>
        <strain evidence="1 2">FSL H8-0485</strain>
    </source>
</reference>
<dbReference type="AlphaFoldDB" id="A0A1S9TNY4"/>
<protein>
    <submittedName>
        <fullName evidence="1">Uncharacterized protein</fullName>
    </submittedName>
</protein>